<keyword evidence="9" id="KW-1185">Reference proteome</keyword>
<evidence type="ECO:0000256" key="4">
    <source>
        <dbReference type="ARBA" id="ARBA00022737"/>
    </source>
</evidence>
<evidence type="ECO:0000256" key="6">
    <source>
        <dbReference type="ARBA" id="ARBA00023014"/>
    </source>
</evidence>
<evidence type="ECO:0000313" key="9">
    <source>
        <dbReference type="Proteomes" id="UP000255328"/>
    </source>
</evidence>
<dbReference type="PANTHER" id="PTHR43724:SF1">
    <property type="entry name" value="PYRUVATE SYNTHASE SUBUNIT PORD"/>
    <property type="match status" value="1"/>
</dbReference>
<feature type="domain" description="4Fe-4S ferredoxin-type" evidence="7">
    <location>
        <begin position="71"/>
        <end position="100"/>
    </location>
</feature>
<dbReference type="InterPro" id="IPR017900">
    <property type="entry name" value="4Fe4S_Fe_S_CS"/>
</dbReference>
<dbReference type="PANTHER" id="PTHR43724">
    <property type="entry name" value="PYRUVATE SYNTHASE SUBUNIT PORD"/>
    <property type="match status" value="1"/>
</dbReference>
<name>A0A377GVE3_9FUSO</name>
<protein>
    <submittedName>
        <fullName evidence="8">Pyruvic-ferredoxin oxidoreductase subunit delta</fullName>
    </submittedName>
</protein>
<evidence type="ECO:0000259" key="7">
    <source>
        <dbReference type="PROSITE" id="PS51379"/>
    </source>
</evidence>
<sequence length="100" mass="10996">MKNKAGLPIVEDIKWQDITPGGIVYEAGSASQFRTGDWRSNKPVFIVENCKQCLLCVPCCPDSAIPVKDGKRLEFDMDHCKGCGVCAKACPFDAIEMVKE</sequence>
<dbReference type="SUPFAM" id="SSF54862">
    <property type="entry name" value="4Fe-4S ferredoxins"/>
    <property type="match status" value="1"/>
</dbReference>
<gene>
    <name evidence="8" type="primary">porD</name>
    <name evidence="8" type="ORF">NCTC10723_00350</name>
</gene>
<dbReference type="PROSITE" id="PS00198">
    <property type="entry name" value="4FE4S_FER_1"/>
    <property type="match status" value="1"/>
</dbReference>
<evidence type="ECO:0000256" key="5">
    <source>
        <dbReference type="ARBA" id="ARBA00023004"/>
    </source>
</evidence>
<dbReference type="EMBL" id="UGGU01000003">
    <property type="protein sequence ID" value="STO30919.1"/>
    <property type="molecule type" value="Genomic_DNA"/>
</dbReference>
<evidence type="ECO:0000256" key="1">
    <source>
        <dbReference type="ARBA" id="ARBA00001966"/>
    </source>
</evidence>
<proteinExistence type="predicted"/>
<keyword evidence="3" id="KW-0479">Metal-binding</keyword>
<organism evidence="8 9">
    <name type="scientific">Fusobacterium necrogenes</name>
    <dbReference type="NCBI Taxonomy" id="858"/>
    <lineage>
        <taxon>Bacteria</taxon>
        <taxon>Fusobacteriati</taxon>
        <taxon>Fusobacteriota</taxon>
        <taxon>Fusobacteriia</taxon>
        <taxon>Fusobacteriales</taxon>
        <taxon>Fusobacteriaceae</taxon>
        <taxon>Fusobacterium</taxon>
    </lineage>
</organism>
<keyword evidence="5" id="KW-0408">Iron</keyword>
<dbReference type="InterPro" id="IPR017896">
    <property type="entry name" value="4Fe4S_Fe-S-bd"/>
</dbReference>
<dbReference type="Gene3D" id="3.30.70.20">
    <property type="match status" value="1"/>
</dbReference>
<dbReference type="InterPro" id="IPR011898">
    <property type="entry name" value="PorD_KorD"/>
</dbReference>
<evidence type="ECO:0000313" key="8">
    <source>
        <dbReference type="EMBL" id="STO30919.1"/>
    </source>
</evidence>
<accession>A0A377GVE3</accession>
<comment type="cofactor">
    <cofactor evidence="1">
        <name>[4Fe-4S] cluster</name>
        <dbReference type="ChEBI" id="CHEBI:49883"/>
    </cofactor>
</comment>
<dbReference type="GO" id="GO:0046872">
    <property type="term" value="F:metal ion binding"/>
    <property type="evidence" value="ECO:0007669"/>
    <property type="project" value="UniProtKB-KW"/>
</dbReference>
<dbReference type="AlphaFoldDB" id="A0A377GVE3"/>
<keyword evidence="4" id="KW-0677">Repeat</keyword>
<evidence type="ECO:0000256" key="3">
    <source>
        <dbReference type="ARBA" id="ARBA00022723"/>
    </source>
</evidence>
<dbReference type="GO" id="GO:0016625">
    <property type="term" value="F:oxidoreductase activity, acting on the aldehyde or oxo group of donors, iron-sulfur protein as acceptor"/>
    <property type="evidence" value="ECO:0007669"/>
    <property type="project" value="InterPro"/>
</dbReference>
<dbReference type="NCBIfam" id="TIGR02179">
    <property type="entry name" value="PorD_KorD"/>
    <property type="match status" value="1"/>
</dbReference>
<evidence type="ECO:0000256" key="2">
    <source>
        <dbReference type="ARBA" id="ARBA00022485"/>
    </source>
</evidence>
<keyword evidence="2" id="KW-0004">4Fe-4S</keyword>
<dbReference type="Pfam" id="PF00037">
    <property type="entry name" value="Fer4"/>
    <property type="match status" value="1"/>
</dbReference>
<dbReference type="RefSeq" id="WP_115268766.1">
    <property type="nucleotide sequence ID" value="NZ_UGGU01000003.1"/>
</dbReference>
<keyword evidence="6" id="KW-0411">Iron-sulfur</keyword>
<dbReference type="PROSITE" id="PS51379">
    <property type="entry name" value="4FE4S_FER_2"/>
    <property type="match status" value="2"/>
</dbReference>
<feature type="domain" description="4Fe-4S ferredoxin-type" evidence="7">
    <location>
        <begin position="41"/>
        <end position="70"/>
    </location>
</feature>
<dbReference type="Proteomes" id="UP000255328">
    <property type="component" value="Unassembled WGS sequence"/>
</dbReference>
<reference evidence="8 9" key="1">
    <citation type="submission" date="2018-06" db="EMBL/GenBank/DDBJ databases">
        <authorList>
            <consortium name="Pathogen Informatics"/>
            <person name="Doyle S."/>
        </authorList>
    </citation>
    <scope>NUCLEOTIDE SEQUENCE [LARGE SCALE GENOMIC DNA]</scope>
    <source>
        <strain evidence="8 9">NCTC10723</strain>
    </source>
</reference>
<dbReference type="OrthoDB" id="9794954at2"/>
<dbReference type="GO" id="GO:0051539">
    <property type="term" value="F:4 iron, 4 sulfur cluster binding"/>
    <property type="evidence" value="ECO:0007669"/>
    <property type="project" value="UniProtKB-KW"/>
</dbReference>